<reference evidence="1" key="1">
    <citation type="submission" date="2018-05" db="EMBL/GenBank/DDBJ databases">
        <authorList>
            <person name="Lanie J.A."/>
            <person name="Ng W.-L."/>
            <person name="Kazmierczak K.M."/>
            <person name="Andrzejewski T.M."/>
            <person name="Davidsen T.M."/>
            <person name="Wayne K.J."/>
            <person name="Tettelin H."/>
            <person name="Glass J.I."/>
            <person name="Rusch D."/>
            <person name="Podicherti R."/>
            <person name="Tsui H.-C.T."/>
            <person name="Winkler M.E."/>
        </authorList>
    </citation>
    <scope>NUCLEOTIDE SEQUENCE</scope>
</reference>
<dbReference type="Pfam" id="PF00702">
    <property type="entry name" value="Hydrolase"/>
    <property type="match status" value="1"/>
</dbReference>
<accession>A0A383BI77</accession>
<sequence>MIRNSTPITAITYDYWNTLIGETTDSLTRRKTLWTEILLDAGYEVSEENLDTAFTKGWKFFDQRWRENTQTHLEDVVSTAIEDLPFAVSPLVHSLLRDAYLEASQKTPRKLLPEVEETFGRLKEKRVLVGVICDVGTIPSSVLEQWLEDLGVHEFIDYLGFSDHINVYKPHPRIFEQTLK</sequence>
<name>A0A383BI77_9ZZZZ</name>
<dbReference type="InterPro" id="IPR023198">
    <property type="entry name" value="PGP-like_dom2"/>
</dbReference>
<dbReference type="EMBL" id="UINC01200616">
    <property type="protein sequence ID" value="SVE19579.1"/>
    <property type="molecule type" value="Genomic_DNA"/>
</dbReference>
<dbReference type="AlphaFoldDB" id="A0A383BI77"/>
<evidence type="ECO:0000313" key="1">
    <source>
        <dbReference type="EMBL" id="SVE19579.1"/>
    </source>
</evidence>
<gene>
    <name evidence="1" type="ORF">METZ01_LOCUS472433</name>
</gene>
<evidence type="ECO:0008006" key="2">
    <source>
        <dbReference type="Google" id="ProtNLM"/>
    </source>
</evidence>
<dbReference type="InterPro" id="IPR023214">
    <property type="entry name" value="HAD_sf"/>
</dbReference>
<dbReference type="SUPFAM" id="SSF56784">
    <property type="entry name" value="HAD-like"/>
    <property type="match status" value="1"/>
</dbReference>
<dbReference type="Gene3D" id="3.40.50.1000">
    <property type="entry name" value="HAD superfamily/HAD-like"/>
    <property type="match status" value="1"/>
</dbReference>
<feature type="non-terminal residue" evidence="1">
    <location>
        <position position="180"/>
    </location>
</feature>
<protein>
    <recommendedName>
        <fullName evidence="2">HAD family hydrolase</fullName>
    </recommendedName>
</protein>
<proteinExistence type="predicted"/>
<organism evidence="1">
    <name type="scientific">marine metagenome</name>
    <dbReference type="NCBI Taxonomy" id="408172"/>
    <lineage>
        <taxon>unclassified sequences</taxon>
        <taxon>metagenomes</taxon>
        <taxon>ecological metagenomes</taxon>
    </lineage>
</organism>
<dbReference type="InterPro" id="IPR036412">
    <property type="entry name" value="HAD-like_sf"/>
</dbReference>
<dbReference type="Gene3D" id="1.10.150.240">
    <property type="entry name" value="Putative phosphatase, domain 2"/>
    <property type="match status" value="1"/>
</dbReference>